<proteinExistence type="predicted"/>
<dbReference type="PANTHER" id="PTHR43737:SF1">
    <property type="entry name" value="DUF1501 DOMAIN-CONTAINING PROTEIN"/>
    <property type="match status" value="1"/>
</dbReference>
<sequence>MLTRRRALHIIGGLSVTSALLPMRKALIRSAHATGLRPEAPRLVVTILRGGLDGLSAVPPYADPDYAVLRRQLATQTNEAEPGVVKLDDHFGLHPEMAPLKAWYDAGDLLIVHAIGLPARRGSHFAAQHLLESGTTSAKVRDGWLNRALDGLPNGASLGLAVGRAVPLILQGQTAIRAFVPPRLPKVEEDFLQRLDALYAIDPLFHQTFEQARPFVNEERGLRWRWDKTARQPTWRVFAEETGKLLAQPDGPRVAVLESHGWDTHEQQPARLQKLLAQLVDGLEGFKETLEPVWQQTAILVVTEFGRAAWENRFAGTDHGAGGAAFALGGAIAGGHVAGPWPGLTRSELLEGRDLKPTTDLRALFKAVLRDHLGLAESFIENHVFPNSRTVAPLAGLIRT</sequence>
<gene>
    <name evidence="1" type="ORF">ETSY2_19370</name>
</gene>
<evidence type="ECO:0000313" key="1">
    <source>
        <dbReference type="EMBL" id="ETX06052.1"/>
    </source>
</evidence>
<dbReference type="HOGENOM" id="CLU_032896_3_1_7"/>
<dbReference type="AlphaFoldDB" id="W4M8U0"/>
<accession>W4M8U0</accession>
<evidence type="ECO:0000313" key="2">
    <source>
        <dbReference type="Proteomes" id="UP000019140"/>
    </source>
</evidence>
<keyword evidence="2" id="KW-1185">Reference proteome</keyword>
<dbReference type="Proteomes" id="UP000019140">
    <property type="component" value="Unassembled WGS sequence"/>
</dbReference>
<reference evidence="1 2" key="1">
    <citation type="journal article" date="2014" name="Nature">
        <title>An environmental bacterial taxon with a large and distinct metabolic repertoire.</title>
        <authorList>
            <person name="Wilson M.C."/>
            <person name="Mori T."/>
            <person name="Ruckert C."/>
            <person name="Uria A.R."/>
            <person name="Helf M.J."/>
            <person name="Takada K."/>
            <person name="Gernert C."/>
            <person name="Steffens U.A."/>
            <person name="Heycke N."/>
            <person name="Schmitt S."/>
            <person name="Rinke C."/>
            <person name="Helfrich E.J."/>
            <person name="Brachmann A.O."/>
            <person name="Gurgui C."/>
            <person name="Wakimoto T."/>
            <person name="Kracht M."/>
            <person name="Crusemann M."/>
            <person name="Hentschel U."/>
            <person name="Abe I."/>
            <person name="Matsunaga S."/>
            <person name="Kalinowski J."/>
            <person name="Takeyama H."/>
            <person name="Piel J."/>
        </authorList>
    </citation>
    <scope>NUCLEOTIDE SEQUENCE [LARGE SCALE GENOMIC DNA]</scope>
    <source>
        <strain evidence="2">TSY2</strain>
    </source>
</reference>
<dbReference type="Pfam" id="PF07394">
    <property type="entry name" value="DUF1501"/>
    <property type="match status" value="1"/>
</dbReference>
<dbReference type="EMBL" id="AZHX01000794">
    <property type="protein sequence ID" value="ETX06052.1"/>
    <property type="molecule type" value="Genomic_DNA"/>
</dbReference>
<evidence type="ECO:0008006" key="3">
    <source>
        <dbReference type="Google" id="ProtNLM"/>
    </source>
</evidence>
<dbReference type="PANTHER" id="PTHR43737">
    <property type="entry name" value="BLL7424 PROTEIN"/>
    <property type="match status" value="1"/>
</dbReference>
<dbReference type="InterPro" id="IPR010869">
    <property type="entry name" value="DUF1501"/>
</dbReference>
<name>W4M8U0_9BACT</name>
<comment type="caution">
    <text evidence="1">The sequence shown here is derived from an EMBL/GenBank/DDBJ whole genome shotgun (WGS) entry which is preliminary data.</text>
</comment>
<organism evidence="1 2">
    <name type="scientific">Candidatus Entotheonella gemina</name>
    <dbReference type="NCBI Taxonomy" id="1429439"/>
    <lineage>
        <taxon>Bacteria</taxon>
        <taxon>Pseudomonadati</taxon>
        <taxon>Nitrospinota/Tectimicrobiota group</taxon>
        <taxon>Candidatus Tectimicrobiota</taxon>
        <taxon>Candidatus Entotheonellia</taxon>
        <taxon>Candidatus Entotheonellales</taxon>
        <taxon>Candidatus Entotheonellaceae</taxon>
        <taxon>Candidatus Entotheonella</taxon>
    </lineage>
</organism>
<protein>
    <recommendedName>
        <fullName evidence="3">DUF1501 domain-containing protein</fullName>
    </recommendedName>
</protein>